<organism evidence="2 3">
    <name type="scientific">Penicillium roqueforti (strain FM164)</name>
    <dbReference type="NCBI Taxonomy" id="1365484"/>
    <lineage>
        <taxon>Eukaryota</taxon>
        <taxon>Fungi</taxon>
        <taxon>Dikarya</taxon>
        <taxon>Ascomycota</taxon>
        <taxon>Pezizomycotina</taxon>
        <taxon>Eurotiomycetes</taxon>
        <taxon>Eurotiomycetidae</taxon>
        <taxon>Eurotiales</taxon>
        <taxon>Aspergillaceae</taxon>
        <taxon>Penicillium</taxon>
    </lineage>
</organism>
<feature type="domain" description="Leucine-rich repeat" evidence="1">
    <location>
        <begin position="217"/>
        <end position="398"/>
    </location>
</feature>
<sequence length="461" mass="52424">MSSLVTLPTEVLLVIMDHLSAQQDRLNLARCNVRMYTELYPQAFIHMELDPCCCAQRVEKLVDFLLHNPSMAGEVKSLKLGKMWTCGQHHTAQVTTWSFDGIFKQSVKKFGQSSTSSLKQWLYNIPTDDKPIAWQALVICLLPNITYLECVWPDRSTSFTDCMLRKAYQHLVPFNPTPTPAFQSLREVVFKFPSDIVRETPRIETWSKSWDISRLNPFFQTSSMHTIKGYGLNGVCVHLLPLEPSTITHVELHQSHSVCGIREFIVSCLNLKSFKYFCSEDSGSHPVATGYCLESFMNLISSKAHSLNTLCLDYTPLPPDYNMSADGCIRFNKFHVLKHLQLPMHTFSEINVSHLILAKHLPPSLERLSVTQWCVEAPNGNIINQLVNLVRLKHMFPSLVTIEIYGTFIQHLFATGGEEERLREIPSGDIPRPAIYEAHKRLSDACKEMGVDLSVQDVRLV</sequence>
<gene>
    <name evidence="2" type="ORF">PROQFM164_S04g000122</name>
</gene>
<dbReference type="STRING" id="1365484.W6QH28"/>
<evidence type="ECO:0000313" key="3">
    <source>
        <dbReference type="Proteomes" id="UP000030686"/>
    </source>
</evidence>
<dbReference type="Pfam" id="PF24969">
    <property type="entry name" value="LRR_15"/>
    <property type="match status" value="1"/>
</dbReference>
<protein>
    <submittedName>
        <fullName evidence="2">Genomic scaffold, ProqFM164S04</fullName>
    </submittedName>
</protein>
<dbReference type="AlphaFoldDB" id="W6QH28"/>
<dbReference type="OrthoDB" id="2520703at2759"/>
<evidence type="ECO:0000313" key="2">
    <source>
        <dbReference type="EMBL" id="CDM35241.1"/>
    </source>
</evidence>
<proteinExistence type="predicted"/>
<dbReference type="InterPro" id="IPR056867">
    <property type="entry name" value="LRR_15"/>
</dbReference>
<name>W6QH28_PENRF</name>
<accession>W6QH28</accession>
<keyword evidence="3" id="KW-1185">Reference proteome</keyword>
<reference evidence="2" key="1">
    <citation type="journal article" date="2014" name="Nat. Commun.">
        <title>Multiple recent horizontal transfers of a large genomic region in cheese making fungi.</title>
        <authorList>
            <person name="Cheeseman K."/>
            <person name="Ropars J."/>
            <person name="Renault P."/>
            <person name="Dupont J."/>
            <person name="Gouzy J."/>
            <person name="Branca A."/>
            <person name="Abraham A.L."/>
            <person name="Ceppi M."/>
            <person name="Conseiller E."/>
            <person name="Debuchy R."/>
            <person name="Malagnac F."/>
            <person name="Goarin A."/>
            <person name="Silar P."/>
            <person name="Lacoste S."/>
            <person name="Sallet E."/>
            <person name="Bensimon A."/>
            <person name="Giraud T."/>
            <person name="Brygoo Y."/>
        </authorList>
    </citation>
    <scope>NUCLEOTIDE SEQUENCE [LARGE SCALE GENOMIC DNA]</scope>
    <source>
        <strain evidence="2">FM164</strain>
    </source>
</reference>
<evidence type="ECO:0000259" key="1">
    <source>
        <dbReference type="Pfam" id="PF24969"/>
    </source>
</evidence>
<dbReference type="EMBL" id="HG792018">
    <property type="protein sequence ID" value="CDM35241.1"/>
    <property type="molecule type" value="Genomic_DNA"/>
</dbReference>
<dbReference type="Proteomes" id="UP000030686">
    <property type="component" value="Unassembled WGS sequence"/>
</dbReference>